<keyword evidence="3 10" id="KW-0813">Transport</keyword>
<evidence type="ECO:0000256" key="9">
    <source>
        <dbReference type="ARBA" id="ARBA00023303"/>
    </source>
</evidence>
<keyword evidence="4 10" id="KW-1003">Cell membrane</keyword>
<name>A0ABS3C915_9BACT</name>
<dbReference type="PRINTS" id="PR01264">
    <property type="entry name" value="MECHCHANNEL"/>
</dbReference>
<dbReference type="PANTHER" id="PTHR30266:SF2">
    <property type="entry name" value="LARGE-CONDUCTANCE MECHANOSENSITIVE CHANNEL"/>
    <property type="match status" value="1"/>
</dbReference>
<dbReference type="Proteomes" id="UP000664317">
    <property type="component" value="Unassembled WGS sequence"/>
</dbReference>
<accession>A0ABS3C915</accession>
<evidence type="ECO:0000256" key="2">
    <source>
        <dbReference type="ARBA" id="ARBA00007254"/>
    </source>
</evidence>
<dbReference type="NCBIfam" id="NF010557">
    <property type="entry name" value="PRK13952.1"/>
    <property type="match status" value="1"/>
</dbReference>
<evidence type="ECO:0000313" key="13">
    <source>
        <dbReference type="Proteomes" id="UP000664317"/>
    </source>
</evidence>
<keyword evidence="8 10" id="KW-0472">Membrane</keyword>
<comment type="caution">
    <text evidence="12">The sequence shown here is derived from an EMBL/GenBank/DDBJ whole genome shotgun (WGS) entry which is preliminary data.</text>
</comment>
<sequence length="141" mass="15159">MGLLKEFKEFAVKGNVIDLAVGVIIGGAFGKIVSSFVNDVVMPPIGLLVGGVDFKDLQLVLKEETVDAAGEAVAAVTLNYGMFIQNVVDFIIIAFVIFLAIKGINRMNRKKEAEAAPPPPPPGPTPTEKLLEEIRDLLKKQ</sequence>
<evidence type="ECO:0000256" key="3">
    <source>
        <dbReference type="ARBA" id="ARBA00022448"/>
    </source>
</evidence>
<reference evidence="12 13" key="1">
    <citation type="submission" date="2021-03" db="EMBL/GenBank/DDBJ databases">
        <title>novel species isolated from a fishpond in China.</title>
        <authorList>
            <person name="Lu H."/>
            <person name="Cai Z."/>
        </authorList>
    </citation>
    <scope>NUCLEOTIDE SEQUENCE [LARGE SCALE GENOMIC DNA]</scope>
    <source>
        <strain evidence="12 13">H41</strain>
    </source>
</reference>
<evidence type="ECO:0000256" key="8">
    <source>
        <dbReference type="ARBA" id="ARBA00023136"/>
    </source>
</evidence>
<dbReference type="HAMAP" id="MF_00115">
    <property type="entry name" value="MscL"/>
    <property type="match status" value="1"/>
</dbReference>
<feature type="region of interest" description="Disordered" evidence="11">
    <location>
        <begin position="110"/>
        <end position="129"/>
    </location>
</feature>
<evidence type="ECO:0000256" key="10">
    <source>
        <dbReference type="HAMAP-Rule" id="MF_00115"/>
    </source>
</evidence>
<evidence type="ECO:0000256" key="11">
    <source>
        <dbReference type="SAM" id="MobiDB-lite"/>
    </source>
</evidence>
<proteinExistence type="inferred from homology"/>
<comment type="subunit">
    <text evidence="10">Homopentamer.</text>
</comment>
<protein>
    <recommendedName>
        <fullName evidence="10">Large-conductance mechanosensitive channel</fullName>
    </recommendedName>
</protein>
<dbReference type="EMBL" id="JAFKCT010000016">
    <property type="protein sequence ID" value="MBN7813607.1"/>
    <property type="molecule type" value="Genomic_DNA"/>
</dbReference>
<dbReference type="Gene3D" id="1.10.1200.120">
    <property type="entry name" value="Large-conductance mechanosensitive channel, MscL, domain 1"/>
    <property type="match status" value="1"/>
</dbReference>
<dbReference type="InterPro" id="IPR036019">
    <property type="entry name" value="MscL_channel"/>
</dbReference>
<dbReference type="PANTHER" id="PTHR30266">
    <property type="entry name" value="MECHANOSENSITIVE CHANNEL MSCL"/>
    <property type="match status" value="1"/>
</dbReference>
<keyword evidence="9 10" id="KW-0407">Ion channel</keyword>
<evidence type="ECO:0000256" key="4">
    <source>
        <dbReference type="ARBA" id="ARBA00022475"/>
    </source>
</evidence>
<keyword evidence="6 10" id="KW-1133">Transmembrane helix</keyword>
<dbReference type="Pfam" id="PF01741">
    <property type="entry name" value="MscL"/>
    <property type="match status" value="1"/>
</dbReference>
<evidence type="ECO:0000256" key="5">
    <source>
        <dbReference type="ARBA" id="ARBA00022692"/>
    </source>
</evidence>
<evidence type="ECO:0000256" key="6">
    <source>
        <dbReference type="ARBA" id="ARBA00022989"/>
    </source>
</evidence>
<comment type="subcellular location">
    <subcellularLocation>
        <location evidence="1 10">Cell membrane</location>
        <topology evidence="1 10">Multi-pass membrane protein</topology>
    </subcellularLocation>
</comment>
<comment type="similarity">
    <text evidence="2 10">Belongs to the MscL family.</text>
</comment>
<dbReference type="NCBIfam" id="NF001843">
    <property type="entry name" value="PRK00567.1-4"/>
    <property type="match status" value="1"/>
</dbReference>
<dbReference type="InterPro" id="IPR019823">
    <property type="entry name" value="Mechanosensitive_channel_CS"/>
</dbReference>
<organism evidence="12 13">
    <name type="scientific">Algoriphagus oliviformis</name>
    <dbReference type="NCBI Taxonomy" id="2811231"/>
    <lineage>
        <taxon>Bacteria</taxon>
        <taxon>Pseudomonadati</taxon>
        <taxon>Bacteroidota</taxon>
        <taxon>Cytophagia</taxon>
        <taxon>Cytophagales</taxon>
        <taxon>Cyclobacteriaceae</taxon>
        <taxon>Algoriphagus</taxon>
    </lineage>
</organism>
<dbReference type="SUPFAM" id="SSF81330">
    <property type="entry name" value="Gated mechanosensitive channel"/>
    <property type="match status" value="1"/>
</dbReference>
<feature type="compositionally biased region" description="Pro residues" evidence="11">
    <location>
        <begin position="116"/>
        <end position="125"/>
    </location>
</feature>
<feature type="transmembrane region" description="Helical" evidence="10">
    <location>
        <begin position="12"/>
        <end position="33"/>
    </location>
</feature>
<dbReference type="InterPro" id="IPR001185">
    <property type="entry name" value="MS_channel"/>
</dbReference>
<gene>
    <name evidence="10 12" type="primary">mscL</name>
    <name evidence="12" type="ORF">J0A68_21810</name>
</gene>
<evidence type="ECO:0000313" key="12">
    <source>
        <dbReference type="EMBL" id="MBN7813607.1"/>
    </source>
</evidence>
<keyword evidence="5 10" id="KW-0812">Transmembrane</keyword>
<dbReference type="NCBIfam" id="TIGR00220">
    <property type="entry name" value="mscL"/>
    <property type="match status" value="1"/>
</dbReference>
<keyword evidence="13" id="KW-1185">Reference proteome</keyword>
<comment type="function">
    <text evidence="10">Channel that opens in response to stretch forces in the membrane lipid bilayer. May participate in the regulation of osmotic pressure changes within the cell.</text>
</comment>
<dbReference type="RefSeq" id="WP_206580379.1">
    <property type="nucleotide sequence ID" value="NZ_JAFKCT010000016.1"/>
</dbReference>
<keyword evidence="7 10" id="KW-0406">Ion transport</keyword>
<evidence type="ECO:0000256" key="1">
    <source>
        <dbReference type="ARBA" id="ARBA00004651"/>
    </source>
</evidence>
<feature type="transmembrane region" description="Helical" evidence="10">
    <location>
        <begin position="83"/>
        <end position="101"/>
    </location>
</feature>
<dbReference type="InterPro" id="IPR037673">
    <property type="entry name" value="MSC/AndL"/>
</dbReference>
<evidence type="ECO:0000256" key="7">
    <source>
        <dbReference type="ARBA" id="ARBA00023065"/>
    </source>
</evidence>
<dbReference type="PROSITE" id="PS01327">
    <property type="entry name" value="MSCL"/>
    <property type="match status" value="1"/>
</dbReference>